<comment type="similarity">
    <text evidence="5">Belongs to the protein kinase superfamily. STE Ser/Thr protein kinase family. MAP kinase kinase subfamily.</text>
</comment>
<keyword evidence="4" id="KW-0067">ATP-binding</keyword>
<organism evidence="11 12">
    <name type="scientific">Rozella allomycis (strain CSF55)</name>
    <dbReference type="NCBI Taxonomy" id="988480"/>
    <lineage>
        <taxon>Eukaryota</taxon>
        <taxon>Fungi</taxon>
        <taxon>Fungi incertae sedis</taxon>
        <taxon>Cryptomycota</taxon>
        <taxon>Cryptomycota incertae sedis</taxon>
        <taxon>Rozella</taxon>
    </lineage>
</organism>
<dbReference type="InterPro" id="IPR000719">
    <property type="entry name" value="Prot_kinase_dom"/>
</dbReference>
<dbReference type="EMBL" id="ML005089">
    <property type="protein sequence ID" value="RKP20267.1"/>
    <property type="molecule type" value="Genomic_DNA"/>
</dbReference>
<dbReference type="InterPro" id="IPR011009">
    <property type="entry name" value="Kinase-like_dom_sf"/>
</dbReference>
<proteinExistence type="inferred from homology"/>
<feature type="domain" description="Protein kinase" evidence="10">
    <location>
        <begin position="1"/>
        <end position="89"/>
    </location>
</feature>
<dbReference type="PROSITE" id="PS50011">
    <property type="entry name" value="PROTEIN_KINASE_DOM"/>
    <property type="match status" value="1"/>
</dbReference>
<dbReference type="PANTHER" id="PTHR48013:SF9">
    <property type="entry name" value="DUAL SPECIFICITY MITOGEN-ACTIVATED PROTEIN KINASE KINASE 5"/>
    <property type="match status" value="1"/>
</dbReference>
<evidence type="ECO:0000256" key="3">
    <source>
        <dbReference type="ARBA" id="ARBA00022777"/>
    </source>
</evidence>
<dbReference type="PANTHER" id="PTHR48013">
    <property type="entry name" value="DUAL SPECIFICITY MITOGEN-ACTIVATED PROTEIN KINASE KINASE 5-RELATED"/>
    <property type="match status" value="1"/>
</dbReference>
<evidence type="ECO:0000256" key="1">
    <source>
        <dbReference type="ARBA" id="ARBA00022679"/>
    </source>
</evidence>
<keyword evidence="2" id="KW-0547">Nucleotide-binding</keyword>
<evidence type="ECO:0000256" key="6">
    <source>
        <dbReference type="ARBA" id="ARBA00038999"/>
    </source>
</evidence>
<evidence type="ECO:0000256" key="4">
    <source>
        <dbReference type="ARBA" id="ARBA00022840"/>
    </source>
</evidence>
<dbReference type="EC" id="2.7.12.2" evidence="6"/>
<protein>
    <recommendedName>
        <fullName evidence="6">mitogen-activated protein kinase kinase</fullName>
        <ecNumber evidence="6">2.7.12.2</ecNumber>
    </recommendedName>
</protein>
<evidence type="ECO:0000256" key="5">
    <source>
        <dbReference type="ARBA" id="ARBA00038035"/>
    </source>
</evidence>
<dbReference type="Proteomes" id="UP000281549">
    <property type="component" value="Unassembled WGS sequence"/>
</dbReference>
<keyword evidence="1" id="KW-0808">Transferase</keyword>
<dbReference type="AlphaFoldDB" id="A0A4P9YKW7"/>
<dbReference type="SUPFAM" id="SSF56112">
    <property type="entry name" value="Protein kinase-like (PK-like)"/>
    <property type="match status" value="1"/>
</dbReference>
<evidence type="ECO:0000313" key="12">
    <source>
        <dbReference type="Proteomes" id="UP000281549"/>
    </source>
</evidence>
<gene>
    <name evidence="11" type="ORF">ROZALSC1DRAFT_21540</name>
</gene>
<dbReference type="GO" id="GO:0004708">
    <property type="term" value="F:MAP kinase kinase activity"/>
    <property type="evidence" value="ECO:0007669"/>
    <property type="project" value="UniProtKB-EC"/>
</dbReference>
<feature type="non-terminal residue" evidence="11">
    <location>
        <position position="1"/>
    </location>
</feature>
<dbReference type="Gene3D" id="1.10.510.10">
    <property type="entry name" value="Transferase(Phosphotransferase) domain 1"/>
    <property type="match status" value="1"/>
</dbReference>
<reference evidence="12" key="1">
    <citation type="journal article" date="2018" name="Nat. Microbiol.">
        <title>Leveraging single-cell genomics to expand the fungal tree of life.</title>
        <authorList>
            <person name="Ahrendt S.R."/>
            <person name="Quandt C.A."/>
            <person name="Ciobanu D."/>
            <person name="Clum A."/>
            <person name="Salamov A."/>
            <person name="Andreopoulos B."/>
            <person name="Cheng J.F."/>
            <person name="Woyke T."/>
            <person name="Pelin A."/>
            <person name="Henrissat B."/>
            <person name="Reynolds N.K."/>
            <person name="Benny G.L."/>
            <person name="Smith M.E."/>
            <person name="James T.Y."/>
            <person name="Grigoriev I.V."/>
        </authorList>
    </citation>
    <scope>NUCLEOTIDE SEQUENCE [LARGE SCALE GENOMIC DNA]</scope>
    <source>
        <strain evidence="12">CSF55</strain>
    </source>
</reference>
<sequence>PERIQGTDYTVHSDVWSLGLTIIELATGKFPYPSNALTFFELLELIVSGEPPSLPQSFSPDFRDIISKCMLKEPLKRPTPNEMLRHPFVLRCQNSNIDLRDYAYSLMSQLEKK</sequence>
<accession>A0A4P9YKW7</accession>
<comment type="catalytic activity">
    <reaction evidence="8">
        <text>L-threonyl-[protein] + ATP = O-phospho-L-threonyl-[protein] + ADP + H(+)</text>
        <dbReference type="Rhea" id="RHEA:46608"/>
        <dbReference type="Rhea" id="RHEA-COMP:11060"/>
        <dbReference type="Rhea" id="RHEA-COMP:11605"/>
        <dbReference type="ChEBI" id="CHEBI:15378"/>
        <dbReference type="ChEBI" id="CHEBI:30013"/>
        <dbReference type="ChEBI" id="CHEBI:30616"/>
        <dbReference type="ChEBI" id="CHEBI:61977"/>
        <dbReference type="ChEBI" id="CHEBI:456216"/>
        <dbReference type="EC" id="2.7.12.2"/>
    </reaction>
</comment>
<evidence type="ECO:0000256" key="9">
    <source>
        <dbReference type="ARBA" id="ARBA00051693"/>
    </source>
</evidence>
<evidence type="ECO:0000313" key="11">
    <source>
        <dbReference type="EMBL" id="RKP20267.1"/>
    </source>
</evidence>
<name>A0A4P9YKW7_ROZAC</name>
<keyword evidence="3 11" id="KW-0418">Kinase</keyword>
<evidence type="ECO:0000256" key="7">
    <source>
        <dbReference type="ARBA" id="ARBA00049014"/>
    </source>
</evidence>
<evidence type="ECO:0000259" key="10">
    <source>
        <dbReference type="PROSITE" id="PS50011"/>
    </source>
</evidence>
<dbReference type="Pfam" id="PF00069">
    <property type="entry name" value="Pkinase"/>
    <property type="match status" value="1"/>
</dbReference>
<evidence type="ECO:0000256" key="8">
    <source>
        <dbReference type="ARBA" id="ARBA00049299"/>
    </source>
</evidence>
<dbReference type="GO" id="GO:0005524">
    <property type="term" value="F:ATP binding"/>
    <property type="evidence" value="ECO:0007669"/>
    <property type="project" value="UniProtKB-KW"/>
</dbReference>
<comment type="catalytic activity">
    <reaction evidence="9">
        <text>L-tyrosyl-[protein] + ATP = O-phospho-L-tyrosyl-[protein] + ADP + H(+)</text>
        <dbReference type="Rhea" id="RHEA:10596"/>
        <dbReference type="Rhea" id="RHEA-COMP:10136"/>
        <dbReference type="Rhea" id="RHEA-COMP:20101"/>
        <dbReference type="ChEBI" id="CHEBI:15378"/>
        <dbReference type="ChEBI" id="CHEBI:30616"/>
        <dbReference type="ChEBI" id="CHEBI:46858"/>
        <dbReference type="ChEBI" id="CHEBI:61978"/>
        <dbReference type="ChEBI" id="CHEBI:456216"/>
        <dbReference type="EC" id="2.7.12.2"/>
    </reaction>
</comment>
<comment type="catalytic activity">
    <reaction evidence="7">
        <text>L-seryl-[protein] + ATP = O-phospho-L-seryl-[protein] + ADP + H(+)</text>
        <dbReference type="Rhea" id="RHEA:17989"/>
        <dbReference type="Rhea" id="RHEA-COMP:9863"/>
        <dbReference type="Rhea" id="RHEA-COMP:11604"/>
        <dbReference type="ChEBI" id="CHEBI:15378"/>
        <dbReference type="ChEBI" id="CHEBI:29999"/>
        <dbReference type="ChEBI" id="CHEBI:30616"/>
        <dbReference type="ChEBI" id="CHEBI:83421"/>
        <dbReference type="ChEBI" id="CHEBI:456216"/>
        <dbReference type="EC" id="2.7.12.2"/>
    </reaction>
</comment>
<evidence type="ECO:0000256" key="2">
    <source>
        <dbReference type="ARBA" id="ARBA00022741"/>
    </source>
</evidence>